<proteinExistence type="predicted"/>
<evidence type="ECO:0000256" key="1">
    <source>
        <dbReference type="ARBA" id="ARBA00022729"/>
    </source>
</evidence>
<feature type="region of interest" description="Disordered" evidence="3">
    <location>
        <begin position="104"/>
        <end position="126"/>
    </location>
</feature>
<keyword evidence="2" id="KW-0472">Membrane</keyword>
<protein>
    <recommendedName>
        <fullName evidence="5">Outer membrane protein assembly factor BamE domain-containing protein</fullName>
    </recommendedName>
</protein>
<name>A0AA38XM88_9EURO</name>
<accession>A0AA38XM88</accession>
<feature type="signal peptide" evidence="4">
    <location>
        <begin position="1"/>
        <end position="23"/>
    </location>
</feature>
<evidence type="ECO:0000256" key="3">
    <source>
        <dbReference type="SAM" id="MobiDB-lite"/>
    </source>
</evidence>
<evidence type="ECO:0000256" key="2">
    <source>
        <dbReference type="ARBA" id="ARBA00023136"/>
    </source>
</evidence>
<feature type="compositionally biased region" description="Polar residues" evidence="3">
    <location>
        <begin position="104"/>
        <end position="114"/>
    </location>
</feature>
<reference evidence="6" key="1">
    <citation type="submission" date="2022-10" db="EMBL/GenBank/DDBJ databases">
        <title>Culturing micro-colonial fungi from biological soil crusts in the Mojave desert and describing Neophaeococcomyces mojavensis, and introducing the new genera and species Taxawa tesnikishii.</title>
        <authorList>
            <person name="Kurbessoian T."/>
            <person name="Stajich J.E."/>
        </authorList>
    </citation>
    <scope>NUCLEOTIDE SEQUENCE</scope>
    <source>
        <strain evidence="6">TK_35</strain>
    </source>
</reference>
<dbReference type="InterPro" id="IPR037873">
    <property type="entry name" value="BamE-like"/>
</dbReference>
<gene>
    <name evidence="6" type="ORF">H2204_014149</name>
</gene>
<feature type="domain" description="Outer membrane protein assembly factor BamE" evidence="5">
    <location>
        <begin position="33"/>
        <end position="103"/>
    </location>
</feature>
<dbReference type="Pfam" id="PF04355">
    <property type="entry name" value="BamE"/>
    <property type="match status" value="1"/>
</dbReference>
<feature type="chain" id="PRO_5041277899" description="Outer membrane protein assembly factor BamE domain-containing protein" evidence="4">
    <location>
        <begin position="24"/>
        <end position="126"/>
    </location>
</feature>
<dbReference type="EMBL" id="JAPDRN010000174">
    <property type="protein sequence ID" value="KAJ9616042.1"/>
    <property type="molecule type" value="Genomic_DNA"/>
</dbReference>
<comment type="caution">
    <text evidence="6">The sequence shown here is derived from an EMBL/GenBank/DDBJ whole genome shotgun (WGS) entry which is preliminary data.</text>
</comment>
<dbReference type="AlphaFoldDB" id="A0AA38XM88"/>
<dbReference type="GO" id="GO:0019867">
    <property type="term" value="C:outer membrane"/>
    <property type="evidence" value="ECO:0007669"/>
    <property type="project" value="InterPro"/>
</dbReference>
<sequence>MRALTLALMLAAPLALSVPAAHAFNPFGAYVTGTEITPAQMDAAEIGKTTQKQVSEAFGAPNRREQLGDTQVWYYDFTKIKSFGKNINESTVFEFNKAGVLTAKSKSNGTSGAKTGNPLLDAANGK</sequence>
<evidence type="ECO:0000256" key="4">
    <source>
        <dbReference type="SAM" id="SignalP"/>
    </source>
</evidence>
<dbReference type="Gene3D" id="3.30.1450.10">
    <property type="match status" value="1"/>
</dbReference>
<keyword evidence="1 4" id="KW-0732">Signal</keyword>
<evidence type="ECO:0000259" key="5">
    <source>
        <dbReference type="Pfam" id="PF04355"/>
    </source>
</evidence>
<evidence type="ECO:0000313" key="6">
    <source>
        <dbReference type="EMBL" id="KAJ9616042.1"/>
    </source>
</evidence>
<organism evidence="6">
    <name type="scientific">Knufia peltigerae</name>
    <dbReference type="NCBI Taxonomy" id="1002370"/>
    <lineage>
        <taxon>Eukaryota</taxon>
        <taxon>Fungi</taxon>
        <taxon>Dikarya</taxon>
        <taxon>Ascomycota</taxon>
        <taxon>Pezizomycotina</taxon>
        <taxon>Eurotiomycetes</taxon>
        <taxon>Chaetothyriomycetidae</taxon>
        <taxon>Chaetothyriales</taxon>
        <taxon>Trichomeriaceae</taxon>
        <taxon>Knufia</taxon>
    </lineage>
</organism>
<dbReference type="InterPro" id="IPR007450">
    <property type="entry name" value="BamE_dom"/>
</dbReference>